<comment type="caution">
    <text evidence="5">The sequence shown here is derived from an EMBL/GenBank/DDBJ whole genome shotgun (WGS) entry which is preliminary data.</text>
</comment>
<feature type="region of interest" description="Disordered" evidence="2">
    <location>
        <begin position="350"/>
        <end position="382"/>
    </location>
</feature>
<protein>
    <recommendedName>
        <fullName evidence="4">CCHC-type domain-containing protein</fullName>
    </recommendedName>
</protein>
<sequence>MELFRQSPLSSDSAAGLVVTKSLNRRRRRSATPQRRLLLHSGRCVCMLTCSSSVSVAIFELFDAFAVLMFLVLLAMSLNLYSYSIGMTSSPEDIVYVLQKFSLSDKEKGDICLDEKDVCFSVDECERSLFRCIFGTKKINFSGLKCTMSSIWPIRDLFLGRDLGKNLFQFVFKTQSDKKKVLGGKVVNYGSQYLILKEWNDKDDFGPESFTHVDLWVQIWNLPSHWLCADSGIRIGEIFSSVSDVVIPELSNYKGRCIKILVSIDLTKPLLRGTFIKLGEKSVWVEFKYENLMTFCFYCGRVGHFEKACCFRKDDISYKSLKEGQYGDWIRDDSFGLGARFEKRFGNEEIHTPSPESGAAKACSIPENVGSSTPNPPAVQKFVSPDIASTSKSILDDEGCGPMKVDLFPEVSEVPRE</sequence>
<keyword evidence="1" id="KW-0863">Zinc-finger</keyword>
<proteinExistence type="predicted"/>
<keyword evidence="1" id="KW-0862">Zinc</keyword>
<dbReference type="InterPro" id="IPR001878">
    <property type="entry name" value="Znf_CCHC"/>
</dbReference>
<name>A0ABR0VCW8_REHGL</name>
<dbReference type="InterPro" id="IPR040256">
    <property type="entry name" value="At4g02000-like"/>
</dbReference>
<dbReference type="EMBL" id="JABTTQ020001344">
    <property type="protein sequence ID" value="KAK6131755.1"/>
    <property type="molecule type" value="Genomic_DNA"/>
</dbReference>
<feature type="transmembrane region" description="Helical" evidence="3">
    <location>
        <begin position="37"/>
        <end position="58"/>
    </location>
</feature>
<keyword evidence="3" id="KW-0472">Membrane</keyword>
<keyword evidence="1" id="KW-0479">Metal-binding</keyword>
<evidence type="ECO:0000313" key="6">
    <source>
        <dbReference type="Proteomes" id="UP001318860"/>
    </source>
</evidence>
<dbReference type="Proteomes" id="UP001318860">
    <property type="component" value="Unassembled WGS sequence"/>
</dbReference>
<dbReference type="PANTHER" id="PTHR31286:SF178">
    <property type="entry name" value="DUF4283 DOMAIN-CONTAINING PROTEIN"/>
    <property type="match status" value="1"/>
</dbReference>
<evidence type="ECO:0000259" key="4">
    <source>
        <dbReference type="PROSITE" id="PS50158"/>
    </source>
</evidence>
<dbReference type="PROSITE" id="PS50158">
    <property type="entry name" value="ZF_CCHC"/>
    <property type="match status" value="1"/>
</dbReference>
<reference evidence="5 6" key="1">
    <citation type="journal article" date="2021" name="Comput. Struct. Biotechnol. J.">
        <title>De novo genome assembly of the potent medicinal plant Rehmannia glutinosa using nanopore technology.</title>
        <authorList>
            <person name="Ma L."/>
            <person name="Dong C."/>
            <person name="Song C."/>
            <person name="Wang X."/>
            <person name="Zheng X."/>
            <person name="Niu Y."/>
            <person name="Chen S."/>
            <person name="Feng W."/>
        </authorList>
    </citation>
    <scope>NUCLEOTIDE SEQUENCE [LARGE SCALE GENOMIC DNA]</scope>
    <source>
        <strain evidence="5">DH-2019</strain>
    </source>
</reference>
<organism evidence="5 6">
    <name type="scientific">Rehmannia glutinosa</name>
    <name type="common">Chinese foxglove</name>
    <dbReference type="NCBI Taxonomy" id="99300"/>
    <lineage>
        <taxon>Eukaryota</taxon>
        <taxon>Viridiplantae</taxon>
        <taxon>Streptophyta</taxon>
        <taxon>Embryophyta</taxon>
        <taxon>Tracheophyta</taxon>
        <taxon>Spermatophyta</taxon>
        <taxon>Magnoliopsida</taxon>
        <taxon>eudicotyledons</taxon>
        <taxon>Gunneridae</taxon>
        <taxon>Pentapetalae</taxon>
        <taxon>asterids</taxon>
        <taxon>lamiids</taxon>
        <taxon>Lamiales</taxon>
        <taxon>Orobanchaceae</taxon>
        <taxon>Rehmannieae</taxon>
        <taxon>Rehmannia</taxon>
    </lineage>
</organism>
<dbReference type="InterPro" id="IPR025558">
    <property type="entry name" value="DUF4283"/>
</dbReference>
<dbReference type="PANTHER" id="PTHR31286">
    <property type="entry name" value="GLYCINE-RICH CELL WALL STRUCTURAL PROTEIN 1.8-LIKE"/>
    <property type="match status" value="1"/>
</dbReference>
<feature type="domain" description="CCHC-type" evidence="4">
    <location>
        <begin position="296"/>
        <end position="309"/>
    </location>
</feature>
<evidence type="ECO:0000313" key="5">
    <source>
        <dbReference type="EMBL" id="KAK6131755.1"/>
    </source>
</evidence>
<keyword evidence="3" id="KW-0812">Transmembrane</keyword>
<keyword evidence="6" id="KW-1185">Reference proteome</keyword>
<dbReference type="Pfam" id="PF14111">
    <property type="entry name" value="DUF4283"/>
    <property type="match status" value="1"/>
</dbReference>
<feature type="transmembrane region" description="Helical" evidence="3">
    <location>
        <begin position="64"/>
        <end position="81"/>
    </location>
</feature>
<evidence type="ECO:0000256" key="3">
    <source>
        <dbReference type="SAM" id="Phobius"/>
    </source>
</evidence>
<evidence type="ECO:0000256" key="1">
    <source>
        <dbReference type="PROSITE-ProRule" id="PRU00047"/>
    </source>
</evidence>
<gene>
    <name evidence="5" type="ORF">DH2020_034552</name>
</gene>
<keyword evidence="3" id="KW-1133">Transmembrane helix</keyword>
<dbReference type="InterPro" id="IPR025836">
    <property type="entry name" value="Zn_knuckle_CX2CX4HX4C"/>
</dbReference>
<accession>A0ABR0VCW8</accession>
<dbReference type="Pfam" id="PF14392">
    <property type="entry name" value="zf-CCHC_4"/>
    <property type="match status" value="1"/>
</dbReference>
<evidence type="ECO:0000256" key="2">
    <source>
        <dbReference type="SAM" id="MobiDB-lite"/>
    </source>
</evidence>